<sequence length="205" mass="22437">MTCTKTTEAPKKIEQEKEKTANMGEKVGRRTQTSSYRKENELRRGTGASKKHGDLNDGVAAAQPSDLAGQQLGIRMSQATLVEPSTSVATESDRGEGREQENEGSESGGNDEEGQREDGEESKEEEEEEVEVRPSAKARGKAKFGPSDKVVADDSSKPFPGGLINHELLISFNNHVVAAIWNNKYVRQAVDVIKAWKALPPRESR</sequence>
<name>A0AAP0IBV8_9MAGN</name>
<accession>A0AAP0IBV8</accession>
<keyword evidence="3" id="KW-1185">Reference proteome</keyword>
<evidence type="ECO:0000256" key="1">
    <source>
        <dbReference type="SAM" id="MobiDB-lite"/>
    </source>
</evidence>
<feature type="compositionally biased region" description="Polar residues" evidence="1">
    <location>
        <begin position="77"/>
        <end position="90"/>
    </location>
</feature>
<organism evidence="2 3">
    <name type="scientific">Stephania cephalantha</name>
    <dbReference type="NCBI Taxonomy" id="152367"/>
    <lineage>
        <taxon>Eukaryota</taxon>
        <taxon>Viridiplantae</taxon>
        <taxon>Streptophyta</taxon>
        <taxon>Embryophyta</taxon>
        <taxon>Tracheophyta</taxon>
        <taxon>Spermatophyta</taxon>
        <taxon>Magnoliopsida</taxon>
        <taxon>Ranunculales</taxon>
        <taxon>Menispermaceae</taxon>
        <taxon>Menispermoideae</taxon>
        <taxon>Cissampelideae</taxon>
        <taxon>Stephania</taxon>
    </lineage>
</organism>
<dbReference type="EMBL" id="JBBNAG010000008">
    <property type="protein sequence ID" value="KAK9112232.1"/>
    <property type="molecule type" value="Genomic_DNA"/>
</dbReference>
<feature type="compositionally biased region" description="Basic and acidic residues" evidence="1">
    <location>
        <begin position="91"/>
        <end position="101"/>
    </location>
</feature>
<comment type="caution">
    <text evidence="2">The sequence shown here is derived from an EMBL/GenBank/DDBJ whole genome shotgun (WGS) entry which is preliminary data.</text>
</comment>
<protein>
    <submittedName>
        <fullName evidence="2">Uncharacterized protein</fullName>
    </submittedName>
</protein>
<feature type="region of interest" description="Disordered" evidence="1">
    <location>
        <begin position="1"/>
        <end position="155"/>
    </location>
</feature>
<evidence type="ECO:0000313" key="2">
    <source>
        <dbReference type="EMBL" id="KAK9112232.1"/>
    </source>
</evidence>
<feature type="compositionally biased region" description="Basic and acidic residues" evidence="1">
    <location>
        <begin position="8"/>
        <end position="20"/>
    </location>
</feature>
<feature type="compositionally biased region" description="Acidic residues" evidence="1">
    <location>
        <begin position="109"/>
        <end position="130"/>
    </location>
</feature>
<evidence type="ECO:0000313" key="3">
    <source>
        <dbReference type="Proteomes" id="UP001419268"/>
    </source>
</evidence>
<gene>
    <name evidence="2" type="ORF">Scep_019751</name>
</gene>
<dbReference type="Proteomes" id="UP001419268">
    <property type="component" value="Unassembled WGS sequence"/>
</dbReference>
<proteinExistence type="predicted"/>
<dbReference type="AlphaFoldDB" id="A0AAP0IBV8"/>
<reference evidence="2 3" key="1">
    <citation type="submission" date="2024-01" db="EMBL/GenBank/DDBJ databases">
        <title>Genome assemblies of Stephania.</title>
        <authorList>
            <person name="Yang L."/>
        </authorList>
    </citation>
    <scope>NUCLEOTIDE SEQUENCE [LARGE SCALE GENOMIC DNA]</scope>
    <source>
        <strain evidence="2">JXDWG</strain>
        <tissue evidence="2">Leaf</tissue>
    </source>
</reference>